<evidence type="ECO:0000313" key="2">
    <source>
        <dbReference type="Proteomes" id="UP000544134"/>
    </source>
</evidence>
<accession>A0A848IHX5</accession>
<dbReference type="Gene3D" id="1.20.910.10">
    <property type="entry name" value="Heme oxygenase-like"/>
    <property type="match status" value="1"/>
</dbReference>
<dbReference type="AlphaFoldDB" id="A0A848IHX5"/>
<comment type="caution">
    <text evidence="1">The sequence shown here is derived from an EMBL/GenBank/DDBJ whole genome shotgun (WGS) entry which is preliminary data.</text>
</comment>
<protein>
    <submittedName>
        <fullName evidence="1">Iron-containing redox enzyme family protein</fullName>
    </submittedName>
</protein>
<dbReference type="SUPFAM" id="SSF48613">
    <property type="entry name" value="Heme oxygenase-like"/>
    <property type="match status" value="1"/>
</dbReference>
<evidence type="ECO:0000313" key="1">
    <source>
        <dbReference type="EMBL" id="NMM00336.1"/>
    </source>
</evidence>
<dbReference type="EMBL" id="JABBGJ010000022">
    <property type="protein sequence ID" value="NMM00336.1"/>
    <property type="molecule type" value="Genomic_DNA"/>
</dbReference>
<dbReference type="InterPro" id="IPR016084">
    <property type="entry name" value="Haem_Oase-like_multi-hlx"/>
</dbReference>
<dbReference type="RefSeq" id="WP_169487272.1">
    <property type="nucleotide sequence ID" value="NZ_JABBGJ010000022.1"/>
</dbReference>
<dbReference type="Proteomes" id="UP000544134">
    <property type="component" value="Unassembled WGS sequence"/>
</dbReference>
<gene>
    <name evidence="1" type="ORF">HHL24_20635</name>
</gene>
<dbReference type="Pfam" id="PF14518">
    <property type="entry name" value="Haem_oxygenas_2"/>
    <property type="match status" value="1"/>
</dbReference>
<keyword evidence="2" id="KW-1185">Reference proteome</keyword>
<organism evidence="1 2">
    <name type="scientific">Paraburkholderia polaris</name>
    <dbReference type="NCBI Taxonomy" id="2728848"/>
    <lineage>
        <taxon>Bacteria</taxon>
        <taxon>Pseudomonadati</taxon>
        <taxon>Pseudomonadota</taxon>
        <taxon>Betaproteobacteria</taxon>
        <taxon>Burkholderiales</taxon>
        <taxon>Burkholderiaceae</taxon>
        <taxon>Paraburkholderia</taxon>
    </lineage>
</organism>
<proteinExistence type="predicted"/>
<sequence length="226" mass="25078">MNASCMFSPILRKKLALGYPFLAQTTAHLFSGNAPERVFANYLMVLHGLIRASVPVMKAAAACIQKTHRSGSDDLVLSYLITHIDEETGHDDWLIDDLAALGVERQEVEKYLPSVPVASLVGMQYYWIHHYNPLVVLGYIAAMEGNPPNRAALDAMRLANDFPFASMRTLYMHSDADQQHMLALDKVLDQICVDTELRDAITMNALCTLDYAAAAFLFSARGVFPL</sequence>
<name>A0A848IHX5_9BURK</name>
<reference evidence="1 2" key="1">
    <citation type="submission" date="2020-04" db="EMBL/GenBank/DDBJ databases">
        <title>Paraburkholderia sp. RP-4-7 isolated from soil.</title>
        <authorList>
            <person name="Dahal R.H."/>
        </authorList>
    </citation>
    <scope>NUCLEOTIDE SEQUENCE [LARGE SCALE GENOMIC DNA]</scope>
    <source>
        <strain evidence="1 2">RP-4-7</strain>
    </source>
</reference>